<dbReference type="SUPFAM" id="SSF52821">
    <property type="entry name" value="Rhodanese/Cell cycle control phosphatase"/>
    <property type="match status" value="1"/>
</dbReference>
<dbReference type="Gene3D" id="3.40.250.10">
    <property type="entry name" value="Rhodanese-like domain"/>
    <property type="match status" value="1"/>
</dbReference>
<dbReference type="AlphaFoldDB" id="A0A858SX24"/>
<evidence type="ECO:0000256" key="1">
    <source>
        <dbReference type="SAM" id="Phobius"/>
    </source>
</evidence>
<dbReference type="InterPro" id="IPR036873">
    <property type="entry name" value="Rhodanese-like_dom_sf"/>
</dbReference>
<feature type="transmembrane region" description="Helical" evidence="1">
    <location>
        <begin position="21"/>
        <end position="42"/>
    </location>
</feature>
<evidence type="ECO:0000313" key="4">
    <source>
        <dbReference type="Proteomes" id="UP000503308"/>
    </source>
</evidence>
<proteinExistence type="predicted"/>
<keyword evidence="1" id="KW-1133">Transmembrane helix</keyword>
<organism evidence="3 4">
    <name type="scientific">Roseobacter ponti</name>
    <dbReference type="NCBI Taxonomy" id="1891787"/>
    <lineage>
        <taxon>Bacteria</taxon>
        <taxon>Pseudomonadati</taxon>
        <taxon>Pseudomonadota</taxon>
        <taxon>Alphaproteobacteria</taxon>
        <taxon>Rhodobacterales</taxon>
        <taxon>Roseobacteraceae</taxon>
        <taxon>Roseobacter</taxon>
    </lineage>
</organism>
<sequence length="165" mass="17604">MSLSDPEKDGQQKAPSRKTRRGFMVLSLGALAGGGVLAAGWFNVFAENDGNALSPGEAHDLAARGDILLVDIRRPDEWVRTGVGEGALPIDMRRADFIDELLVRTGGRTDVPVALICARGVRSRRLSARLESAGFTEIRDVPEGMLGSGAGPGWLDRGLPVTVRQ</sequence>
<gene>
    <name evidence="3" type="ORF">G3256_15095</name>
</gene>
<dbReference type="Proteomes" id="UP000503308">
    <property type="component" value="Chromosome"/>
</dbReference>
<dbReference type="PROSITE" id="PS50206">
    <property type="entry name" value="RHODANESE_3"/>
    <property type="match status" value="1"/>
</dbReference>
<dbReference type="KEGG" id="rpon:G3256_15095"/>
<dbReference type="EMBL" id="CP048788">
    <property type="protein sequence ID" value="QJF53255.1"/>
    <property type="molecule type" value="Genomic_DNA"/>
</dbReference>
<keyword evidence="1" id="KW-0472">Membrane</keyword>
<feature type="domain" description="Rhodanese" evidence="2">
    <location>
        <begin position="63"/>
        <end position="163"/>
    </location>
</feature>
<name>A0A858SX24_9RHOB</name>
<reference evidence="3 4" key="1">
    <citation type="submission" date="2020-02" db="EMBL/GenBank/DDBJ databases">
        <title>Genome sequence of Roseobacter ponti.</title>
        <authorList>
            <person name="Hollensteiner J."/>
            <person name="Schneider D."/>
            <person name="Poehlein A."/>
            <person name="Daniel R."/>
        </authorList>
    </citation>
    <scope>NUCLEOTIDE SEQUENCE [LARGE SCALE GENOMIC DNA]</scope>
    <source>
        <strain evidence="3 4">DSM 106830</strain>
    </source>
</reference>
<dbReference type="InterPro" id="IPR001763">
    <property type="entry name" value="Rhodanese-like_dom"/>
</dbReference>
<keyword evidence="4" id="KW-1185">Reference proteome</keyword>
<evidence type="ECO:0000259" key="2">
    <source>
        <dbReference type="PROSITE" id="PS50206"/>
    </source>
</evidence>
<dbReference type="CDD" id="cd00158">
    <property type="entry name" value="RHOD"/>
    <property type="match status" value="1"/>
</dbReference>
<dbReference type="SMART" id="SM00450">
    <property type="entry name" value="RHOD"/>
    <property type="match status" value="1"/>
</dbReference>
<protein>
    <submittedName>
        <fullName evidence="3">Rhodanese-like domain-containing protein</fullName>
    </submittedName>
</protein>
<evidence type="ECO:0000313" key="3">
    <source>
        <dbReference type="EMBL" id="QJF53255.1"/>
    </source>
</evidence>
<dbReference type="Pfam" id="PF00581">
    <property type="entry name" value="Rhodanese"/>
    <property type="match status" value="1"/>
</dbReference>
<keyword evidence="1" id="KW-0812">Transmembrane</keyword>
<accession>A0A858SX24</accession>